<gene>
    <name evidence="1" type="ORF">PoB_001437000</name>
</gene>
<keyword evidence="1" id="KW-0255">Endonuclease</keyword>
<keyword evidence="1" id="KW-0540">Nuclease</keyword>
<name>A0AAV3YZN7_9GAST</name>
<keyword evidence="2" id="KW-1185">Reference proteome</keyword>
<accession>A0AAV3YZN7</accession>
<organism evidence="1 2">
    <name type="scientific">Plakobranchus ocellatus</name>
    <dbReference type="NCBI Taxonomy" id="259542"/>
    <lineage>
        <taxon>Eukaryota</taxon>
        <taxon>Metazoa</taxon>
        <taxon>Spiralia</taxon>
        <taxon>Lophotrochozoa</taxon>
        <taxon>Mollusca</taxon>
        <taxon>Gastropoda</taxon>
        <taxon>Heterobranchia</taxon>
        <taxon>Euthyneura</taxon>
        <taxon>Panpulmonata</taxon>
        <taxon>Sacoglossa</taxon>
        <taxon>Placobranchoidea</taxon>
        <taxon>Plakobranchidae</taxon>
        <taxon>Plakobranchus</taxon>
    </lineage>
</organism>
<dbReference type="EMBL" id="BLXT01001819">
    <property type="protein sequence ID" value="GFN87864.1"/>
    <property type="molecule type" value="Genomic_DNA"/>
</dbReference>
<keyword evidence="1" id="KW-0378">Hydrolase</keyword>
<proteinExistence type="predicted"/>
<dbReference type="GO" id="GO:0004519">
    <property type="term" value="F:endonuclease activity"/>
    <property type="evidence" value="ECO:0007669"/>
    <property type="project" value="UniProtKB-KW"/>
</dbReference>
<protein>
    <submittedName>
        <fullName evidence="1">Endonuclease-reverse transcriptase</fullName>
    </submittedName>
</protein>
<dbReference type="Proteomes" id="UP000735302">
    <property type="component" value="Unassembled WGS sequence"/>
</dbReference>
<sequence length="109" mass="13555">MLTIKLKDRIPTTDVRKKTQMINLFEYIKRHKWRWAGHIIREKDNRWRKRCTEWQPRSGKRDIRRPEAKWMDEIRKAAGPEWQRKAQDQRKGKTPTKRYILQWIDKVSK</sequence>
<reference evidence="1 2" key="1">
    <citation type="journal article" date="2021" name="Elife">
        <title>Chloroplast acquisition without the gene transfer in kleptoplastic sea slugs, Plakobranchus ocellatus.</title>
        <authorList>
            <person name="Maeda T."/>
            <person name="Takahashi S."/>
            <person name="Yoshida T."/>
            <person name="Shimamura S."/>
            <person name="Takaki Y."/>
            <person name="Nagai Y."/>
            <person name="Toyoda A."/>
            <person name="Suzuki Y."/>
            <person name="Arimoto A."/>
            <person name="Ishii H."/>
            <person name="Satoh N."/>
            <person name="Nishiyama T."/>
            <person name="Hasebe M."/>
            <person name="Maruyama T."/>
            <person name="Minagawa J."/>
            <person name="Obokata J."/>
            <person name="Shigenobu S."/>
        </authorList>
    </citation>
    <scope>NUCLEOTIDE SEQUENCE [LARGE SCALE GENOMIC DNA]</scope>
</reference>
<evidence type="ECO:0000313" key="1">
    <source>
        <dbReference type="EMBL" id="GFN87864.1"/>
    </source>
</evidence>
<comment type="caution">
    <text evidence="1">The sequence shown here is derived from an EMBL/GenBank/DDBJ whole genome shotgun (WGS) entry which is preliminary data.</text>
</comment>
<dbReference type="AlphaFoldDB" id="A0AAV3YZN7"/>
<evidence type="ECO:0000313" key="2">
    <source>
        <dbReference type="Proteomes" id="UP000735302"/>
    </source>
</evidence>